<dbReference type="AlphaFoldDB" id="A0AAD3CGQ2"/>
<feature type="compositionally biased region" description="Pro residues" evidence="1">
    <location>
        <begin position="168"/>
        <end position="180"/>
    </location>
</feature>
<evidence type="ECO:0000256" key="1">
    <source>
        <dbReference type="SAM" id="MobiDB-lite"/>
    </source>
</evidence>
<organism evidence="3 4">
    <name type="scientific">Chaetoceros tenuissimus</name>
    <dbReference type="NCBI Taxonomy" id="426638"/>
    <lineage>
        <taxon>Eukaryota</taxon>
        <taxon>Sar</taxon>
        <taxon>Stramenopiles</taxon>
        <taxon>Ochrophyta</taxon>
        <taxon>Bacillariophyta</taxon>
        <taxon>Coscinodiscophyceae</taxon>
        <taxon>Chaetocerotophycidae</taxon>
        <taxon>Chaetocerotales</taxon>
        <taxon>Chaetocerotaceae</taxon>
        <taxon>Chaetoceros</taxon>
    </lineage>
</organism>
<feature type="compositionally biased region" description="Low complexity" evidence="1">
    <location>
        <begin position="19"/>
        <end position="51"/>
    </location>
</feature>
<comment type="caution">
    <text evidence="3">The sequence shown here is derived from an EMBL/GenBank/DDBJ whole genome shotgun (WGS) entry which is preliminary data.</text>
</comment>
<sequence length="297" mass="32097">MKLFSLIFVVTASVASAQTSTKTPSSSKAPSPTVSSKSPSSSSPTASPVSSCQDSATGTFETNYVGAQDCDWLKQKDARITKYCSFGDVKVLCPVTCNFCDSECEDTEGFEFALNTGKVEECSFFEGKNSDLRRSRYCVKGGEYYNEAVRTNCSEGCGFCGSSSPSPPSPDGPSPSPPTASPVQSCNDSSTGTFLTNNVGDETCAWLAKKSIRSDKYCKFGDVKWLCPDTCDFDCTSSCSDDSSFSFKLGGSNAMESCSWLNKNGNGYKRQPKYCYTDGEYYDEEIREKCVKSCGFC</sequence>
<proteinExistence type="predicted"/>
<protein>
    <recommendedName>
        <fullName evidence="5">ShKT domain-containing protein</fullName>
    </recommendedName>
</protein>
<evidence type="ECO:0008006" key="5">
    <source>
        <dbReference type="Google" id="ProtNLM"/>
    </source>
</evidence>
<feature type="region of interest" description="Disordered" evidence="1">
    <location>
        <begin position="168"/>
        <end position="188"/>
    </location>
</feature>
<feature type="region of interest" description="Disordered" evidence="1">
    <location>
        <begin position="16"/>
        <end position="51"/>
    </location>
</feature>
<accession>A0AAD3CGQ2</accession>
<evidence type="ECO:0000256" key="2">
    <source>
        <dbReference type="SAM" id="SignalP"/>
    </source>
</evidence>
<evidence type="ECO:0000313" key="3">
    <source>
        <dbReference type="EMBL" id="GFH44496.1"/>
    </source>
</evidence>
<feature type="signal peptide" evidence="2">
    <location>
        <begin position="1"/>
        <end position="17"/>
    </location>
</feature>
<evidence type="ECO:0000313" key="4">
    <source>
        <dbReference type="Proteomes" id="UP001054902"/>
    </source>
</evidence>
<gene>
    <name evidence="3" type="ORF">CTEN210_00970</name>
</gene>
<dbReference type="Proteomes" id="UP001054902">
    <property type="component" value="Unassembled WGS sequence"/>
</dbReference>
<keyword evidence="2" id="KW-0732">Signal</keyword>
<name>A0AAD3CGQ2_9STRA</name>
<reference evidence="3 4" key="1">
    <citation type="journal article" date="2021" name="Sci. Rep.">
        <title>The genome of the diatom Chaetoceros tenuissimus carries an ancient integrated fragment of an extant virus.</title>
        <authorList>
            <person name="Hongo Y."/>
            <person name="Kimura K."/>
            <person name="Takaki Y."/>
            <person name="Yoshida Y."/>
            <person name="Baba S."/>
            <person name="Kobayashi G."/>
            <person name="Nagasaki K."/>
            <person name="Hano T."/>
            <person name="Tomaru Y."/>
        </authorList>
    </citation>
    <scope>NUCLEOTIDE SEQUENCE [LARGE SCALE GENOMIC DNA]</scope>
    <source>
        <strain evidence="3 4">NIES-3715</strain>
    </source>
</reference>
<dbReference type="EMBL" id="BLLK01000020">
    <property type="protein sequence ID" value="GFH44496.1"/>
    <property type="molecule type" value="Genomic_DNA"/>
</dbReference>
<keyword evidence="4" id="KW-1185">Reference proteome</keyword>
<feature type="chain" id="PRO_5041914020" description="ShKT domain-containing protein" evidence="2">
    <location>
        <begin position="18"/>
        <end position="297"/>
    </location>
</feature>